<dbReference type="EnsemblBacteria" id="CAD75129">
    <property type="protein sequence ID" value="CAD75129"/>
    <property type="gene ID" value="RB7015"/>
</dbReference>
<gene>
    <name evidence="2" type="ordered locus">RB7015</name>
</gene>
<keyword evidence="3" id="KW-1185">Reference proteome</keyword>
<dbReference type="EMBL" id="BX294145">
    <property type="protein sequence ID" value="CAD75129.1"/>
    <property type="molecule type" value="Genomic_DNA"/>
</dbReference>
<dbReference type="InParanoid" id="Q7UPD3"/>
<organism evidence="2 3">
    <name type="scientific">Rhodopirellula baltica (strain DSM 10527 / NCIMB 13988 / SH1)</name>
    <dbReference type="NCBI Taxonomy" id="243090"/>
    <lineage>
        <taxon>Bacteria</taxon>
        <taxon>Pseudomonadati</taxon>
        <taxon>Planctomycetota</taxon>
        <taxon>Planctomycetia</taxon>
        <taxon>Pirellulales</taxon>
        <taxon>Pirellulaceae</taxon>
        <taxon>Rhodopirellula</taxon>
    </lineage>
</organism>
<dbReference type="AlphaFoldDB" id="Q7UPD3"/>
<name>Q7UPD3_RHOBA</name>
<evidence type="ECO:0000313" key="3">
    <source>
        <dbReference type="Proteomes" id="UP000001025"/>
    </source>
</evidence>
<dbReference type="Proteomes" id="UP000001025">
    <property type="component" value="Chromosome"/>
</dbReference>
<dbReference type="HOGENOM" id="CLU_2901236_0_0_0"/>
<dbReference type="STRING" id="243090.RB7015"/>
<dbReference type="KEGG" id="rba:RB7015"/>
<evidence type="ECO:0000256" key="1">
    <source>
        <dbReference type="SAM" id="MobiDB-lite"/>
    </source>
</evidence>
<reference evidence="2 3" key="1">
    <citation type="journal article" date="2003" name="Proc. Natl. Acad. Sci. U.S.A.">
        <title>Complete genome sequence of the marine planctomycete Pirellula sp. strain 1.</title>
        <authorList>
            <person name="Gloeckner F.O."/>
            <person name="Kube M."/>
            <person name="Bauer M."/>
            <person name="Teeling H."/>
            <person name="Lombardot T."/>
            <person name="Ludwig W."/>
            <person name="Gade D."/>
            <person name="Beck A."/>
            <person name="Borzym K."/>
            <person name="Heitmann K."/>
            <person name="Rabus R."/>
            <person name="Schlesner H."/>
            <person name="Amann R."/>
            <person name="Reinhardt R."/>
        </authorList>
    </citation>
    <scope>NUCLEOTIDE SEQUENCE [LARGE SCALE GENOMIC DNA]</scope>
    <source>
        <strain evidence="3">DSM 10527 / NCIMB 13988 / SH1</strain>
    </source>
</reference>
<accession>Q7UPD3</accession>
<sequence>MQSHDGIPSPSAPTTCDGFGSEPGRHIGGEMNSKYAIGSYFCKLRSCLSVGKFALLGSNHDW</sequence>
<evidence type="ECO:0000313" key="2">
    <source>
        <dbReference type="EMBL" id="CAD75129.1"/>
    </source>
</evidence>
<proteinExistence type="predicted"/>
<feature type="region of interest" description="Disordered" evidence="1">
    <location>
        <begin position="1"/>
        <end position="23"/>
    </location>
</feature>
<protein>
    <submittedName>
        <fullName evidence="2">Uncharacterized protein</fullName>
    </submittedName>
</protein>